<dbReference type="RefSeq" id="WP_072866434.1">
    <property type="nucleotide sequence ID" value="NZ_FQVC01000001.1"/>
</dbReference>
<dbReference type="AlphaFoldDB" id="A0A1M4T307"/>
<protein>
    <submittedName>
        <fullName evidence="1">Uncharacterized protein</fullName>
    </submittedName>
</protein>
<reference evidence="1 2" key="1">
    <citation type="submission" date="2016-11" db="EMBL/GenBank/DDBJ databases">
        <authorList>
            <person name="Jaros S."/>
            <person name="Januszkiewicz K."/>
            <person name="Wedrychowicz H."/>
        </authorList>
    </citation>
    <scope>NUCLEOTIDE SEQUENCE [LARGE SCALE GENOMIC DNA]</scope>
    <source>
        <strain evidence="1 2">DSM 17137</strain>
    </source>
</reference>
<organism evidence="1 2">
    <name type="scientific">Devosia limi DSM 17137</name>
    <dbReference type="NCBI Taxonomy" id="1121477"/>
    <lineage>
        <taxon>Bacteria</taxon>
        <taxon>Pseudomonadati</taxon>
        <taxon>Pseudomonadota</taxon>
        <taxon>Alphaproteobacteria</taxon>
        <taxon>Hyphomicrobiales</taxon>
        <taxon>Devosiaceae</taxon>
        <taxon>Devosia</taxon>
    </lineage>
</organism>
<gene>
    <name evidence="1" type="ORF">SAMN02745223_00249</name>
</gene>
<sequence length="402" mass="44030">MSQAANLSKTETSFSSRVPRVRAIKPFAGLIDAVLVEGPVAFPFDGSVVRSEALAGWTWVVRDLCPDLISSDALERDNLEAADVETIMPEILARMRDGYMAATGGFENGRRLRAQLGSQEAYDHMPVLLNALRCRALLGKAQAFGKATNSITDDAALGVALQSMPLQDARVAALLFHAAMGQVANPSRLVTTLVRKAGGGTEAMISRSGFGPLIDAILAHAQNQLPVLQPIGAFADIDLTCRGLDRFHRLVRSLTGYVEFERGSRWTMILAGLTRQVSERIEPRLKDVVSDMNQALRRGREGADRLDNDRLLAALNGVYLLATIRECRDSLALNAEFDLAWAQSGQALELHLQRNLEMLRQDPSDPVAGTRVEVGIKMAEVRFNIEYADTLRRARAAAERRI</sequence>
<evidence type="ECO:0000313" key="2">
    <source>
        <dbReference type="Proteomes" id="UP000184533"/>
    </source>
</evidence>
<name>A0A1M4T307_9HYPH</name>
<proteinExistence type="predicted"/>
<dbReference type="Proteomes" id="UP000184533">
    <property type="component" value="Unassembled WGS sequence"/>
</dbReference>
<dbReference type="OrthoDB" id="7941864at2"/>
<evidence type="ECO:0000313" key="1">
    <source>
        <dbReference type="EMBL" id="SHE38863.1"/>
    </source>
</evidence>
<accession>A0A1M4T307</accession>
<dbReference type="EMBL" id="FQVC01000001">
    <property type="protein sequence ID" value="SHE38863.1"/>
    <property type="molecule type" value="Genomic_DNA"/>
</dbReference>